<evidence type="ECO:0000313" key="4">
    <source>
        <dbReference type="Proteomes" id="UP001150266"/>
    </source>
</evidence>
<keyword evidence="4" id="KW-1185">Reference proteome</keyword>
<comment type="caution">
    <text evidence="3">The sequence shown here is derived from an EMBL/GenBank/DDBJ whole genome shotgun (WGS) entry which is preliminary data.</text>
</comment>
<keyword evidence="2" id="KW-0560">Oxidoreductase</keyword>
<evidence type="ECO:0000256" key="2">
    <source>
        <dbReference type="ARBA" id="ARBA00023002"/>
    </source>
</evidence>
<dbReference type="Proteomes" id="UP001150266">
    <property type="component" value="Unassembled WGS sequence"/>
</dbReference>
<dbReference type="InterPro" id="IPR036291">
    <property type="entry name" value="NAD(P)-bd_dom_sf"/>
</dbReference>
<dbReference type="PANTHER" id="PTHR43639">
    <property type="entry name" value="OXIDOREDUCTASE, SHORT-CHAIN DEHYDROGENASE/REDUCTASE FAMILY (AFU_ORTHOLOGUE AFUA_5G02870)"/>
    <property type="match status" value="1"/>
</dbReference>
<protein>
    <recommendedName>
        <fullName evidence="5">NAD(P)-binding protein</fullName>
    </recommendedName>
</protein>
<dbReference type="AlphaFoldDB" id="A0A9W9DQ88"/>
<organism evidence="3 4">
    <name type="scientific">Lentinula aciculospora</name>
    <dbReference type="NCBI Taxonomy" id="153920"/>
    <lineage>
        <taxon>Eukaryota</taxon>
        <taxon>Fungi</taxon>
        <taxon>Dikarya</taxon>
        <taxon>Basidiomycota</taxon>
        <taxon>Agaricomycotina</taxon>
        <taxon>Agaricomycetes</taxon>
        <taxon>Agaricomycetidae</taxon>
        <taxon>Agaricales</taxon>
        <taxon>Marasmiineae</taxon>
        <taxon>Omphalotaceae</taxon>
        <taxon>Lentinula</taxon>
    </lineage>
</organism>
<dbReference type="OrthoDB" id="498125at2759"/>
<name>A0A9W9DQ88_9AGAR</name>
<evidence type="ECO:0008006" key="5">
    <source>
        <dbReference type="Google" id="ProtNLM"/>
    </source>
</evidence>
<comment type="similarity">
    <text evidence="1">Belongs to the short-chain dehydrogenases/reductases (SDR) family.</text>
</comment>
<dbReference type="InterPro" id="IPR002347">
    <property type="entry name" value="SDR_fam"/>
</dbReference>
<evidence type="ECO:0000256" key="1">
    <source>
        <dbReference type="ARBA" id="ARBA00006484"/>
    </source>
</evidence>
<dbReference type="Gene3D" id="3.40.50.720">
    <property type="entry name" value="NAD(P)-binding Rossmann-like Domain"/>
    <property type="match status" value="2"/>
</dbReference>
<dbReference type="Pfam" id="PF00106">
    <property type="entry name" value="adh_short"/>
    <property type="match status" value="1"/>
</dbReference>
<gene>
    <name evidence="3" type="ORF">J3R30DRAFT_3700989</name>
</gene>
<accession>A0A9W9DQ88</accession>
<proteinExistence type="inferred from homology"/>
<dbReference type="GO" id="GO:0016491">
    <property type="term" value="F:oxidoreductase activity"/>
    <property type="evidence" value="ECO:0007669"/>
    <property type="project" value="UniProtKB-KW"/>
</dbReference>
<dbReference type="PANTHER" id="PTHR43639:SF1">
    <property type="entry name" value="SHORT-CHAIN DEHYDROGENASE_REDUCTASE FAMILY PROTEIN"/>
    <property type="match status" value="1"/>
</dbReference>
<sequence length="218" mass="23578">MTVAAKPLGVALVTGAVQGIGRAIALRVAKDGFKVAVNDITSKSQQIEALSRDIESVNGQASHVAAANVSNEAEVEDMGNTDTSFHRWWQMQASLLVVKIRLTIPPTIGIESSQSTRAEFSFRTTGLEASAYCASKFALRGLTQSAAIRFGQMLEEPVDETFWNDPASLLRKYGLVMPSYFKLGEPEYIASLVSYLASQEAHYITGQTISPNEGAPFD</sequence>
<dbReference type="PRINTS" id="PR00081">
    <property type="entry name" value="GDHRDH"/>
</dbReference>
<reference evidence="3" key="1">
    <citation type="submission" date="2022-08" db="EMBL/GenBank/DDBJ databases">
        <title>A Global Phylogenomic Analysis of the Shiitake Genus Lentinula.</title>
        <authorList>
            <consortium name="DOE Joint Genome Institute"/>
            <person name="Sierra-Patev S."/>
            <person name="Min B."/>
            <person name="Naranjo-Ortiz M."/>
            <person name="Looney B."/>
            <person name="Konkel Z."/>
            <person name="Slot J.C."/>
            <person name="Sakamoto Y."/>
            <person name="Steenwyk J.L."/>
            <person name="Rokas A."/>
            <person name="Carro J."/>
            <person name="Camarero S."/>
            <person name="Ferreira P."/>
            <person name="Molpeceres G."/>
            <person name="Ruiz-Duenas F.J."/>
            <person name="Serrano A."/>
            <person name="Henrissat B."/>
            <person name="Drula E."/>
            <person name="Hughes K.W."/>
            <person name="Mata J.L."/>
            <person name="Ishikawa N.K."/>
            <person name="Vargas-Isla R."/>
            <person name="Ushijima S."/>
            <person name="Smith C.A."/>
            <person name="Ahrendt S."/>
            <person name="Andreopoulos W."/>
            <person name="He G."/>
            <person name="Labutti K."/>
            <person name="Lipzen A."/>
            <person name="Ng V."/>
            <person name="Riley R."/>
            <person name="Sandor L."/>
            <person name="Barry K."/>
            <person name="Martinez A.T."/>
            <person name="Xiao Y."/>
            <person name="Gibbons J.G."/>
            <person name="Terashima K."/>
            <person name="Grigoriev I.V."/>
            <person name="Hibbett D.S."/>
        </authorList>
    </citation>
    <scope>NUCLEOTIDE SEQUENCE</scope>
    <source>
        <strain evidence="3">JLM2183</strain>
    </source>
</reference>
<dbReference type="SUPFAM" id="SSF51735">
    <property type="entry name" value="NAD(P)-binding Rossmann-fold domains"/>
    <property type="match status" value="1"/>
</dbReference>
<evidence type="ECO:0000313" key="3">
    <source>
        <dbReference type="EMBL" id="KAJ4481276.1"/>
    </source>
</evidence>
<dbReference type="EMBL" id="JAOTPV010000006">
    <property type="protein sequence ID" value="KAJ4481276.1"/>
    <property type="molecule type" value="Genomic_DNA"/>
</dbReference>